<dbReference type="GO" id="GO:0016298">
    <property type="term" value="F:lipase activity"/>
    <property type="evidence" value="ECO:0007669"/>
    <property type="project" value="InterPro"/>
</dbReference>
<evidence type="ECO:0000313" key="2">
    <source>
        <dbReference type="EMBL" id="GCF92302.1"/>
    </source>
</evidence>
<dbReference type="OrthoDB" id="1828825at2"/>
<protein>
    <recommendedName>
        <fullName evidence="1">SGNH hydrolase-type esterase domain-containing protein</fullName>
    </recommendedName>
</protein>
<dbReference type="RefSeq" id="WP_146620816.1">
    <property type="nucleotide sequence ID" value="NZ_BJCC01000001.1"/>
</dbReference>
<sequence length="335" mass="37177">MSWVTIWSHAHRGFLSYGKTSGEIQLRFRPLTKARHIRLVFANEYGCAPLTISDVSFSSGNQKVELSSFYVQPGEIYSTEELMVEAENEIWQINFFAEQAVSGYGFTDSDFCGHPEKKGTINFCPGLLAIEADITAGNCILALGDSLTEGGAWTAPLQQRLRDEDWYLVNQGINGAQLLKNSSDRVTQDPREFFYGYAALTRLKNCLKSHRSVKVVILSMGINDLVFSSSTFANLQRGVEAIFTECDAHGIRLFVSTLTPFTGYPDVTPSKEATRLKINQWIQQRFGEQALDFAAPVSKNGVLKKEMDSGDHLHFNAIGGRAIVELINIESLKGG</sequence>
<dbReference type="InterPro" id="IPR008265">
    <property type="entry name" value="Lipase_GDSL_AS"/>
</dbReference>
<feature type="domain" description="SGNH hydrolase-type esterase" evidence="1">
    <location>
        <begin position="142"/>
        <end position="321"/>
    </location>
</feature>
<name>A0A4P5P9Z1_9ENTE</name>
<dbReference type="PANTHER" id="PTHR43784">
    <property type="entry name" value="GDSL-LIKE LIPASE/ACYLHYDROLASE, PUTATIVE (AFU_ORTHOLOGUE AFUA_2G00820)-RELATED"/>
    <property type="match status" value="1"/>
</dbReference>
<dbReference type="AlphaFoldDB" id="A0A4P5P9Z1"/>
<dbReference type="Pfam" id="PF13472">
    <property type="entry name" value="Lipase_GDSL_2"/>
    <property type="match status" value="1"/>
</dbReference>
<keyword evidence="3" id="KW-1185">Reference proteome</keyword>
<dbReference type="Gene3D" id="3.40.50.1110">
    <property type="entry name" value="SGNH hydrolase"/>
    <property type="match status" value="1"/>
</dbReference>
<evidence type="ECO:0000313" key="3">
    <source>
        <dbReference type="Proteomes" id="UP000290567"/>
    </source>
</evidence>
<dbReference type="PROSITE" id="PS01098">
    <property type="entry name" value="LIPASE_GDSL_SER"/>
    <property type="match status" value="1"/>
</dbReference>
<organism evidence="2 3">
    <name type="scientific">Enterococcus florum</name>
    <dbReference type="NCBI Taxonomy" id="2480627"/>
    <lineage>
        <taxon>Bacteria</taxon>
        <taxon>Bacillati</taxon>
        <taxon>Bacillota</taxon>
        <taxon>Bacilli</taxon>
        <taxon>Lactobacillales</taxon>
        <taxon>Enterococcaceae</taxon>
        <taxon>Enterococcus</taxon>
    </lineage>
</organism>
<dbReference type="InterPro" id="IPR036514">
    <property type="entry name" value="SGNH_hydro_sf"/>
</dbReference>
<dbReference type="GO" id="GO:0006629">
    <property type="term" value="P:lipid metabolic process"/>
    <property type="evidence" value="ECO:0007669"/>
    <property type="project" value="InterPro"/>
</dbReference>
<accession>A0A4P5P9Z1</accession>
<dbReference type="InterPro" id="IPR053140">
    <property type="entry name" value="GDSL_Rv0518-like"/>
</dbReference>
<dbReference type="Proteomes" id="UP000290567">
    <property type="component" value="Unassembled WGS sequence"/>
</dbReference>
<gene>
    <name evidence="2" type="ORF">NRIC_01930</name>
</gene>
<proteinExistence type="predicted"/>
<dbReference type="EMBL" id="BJCC01000001">
    <property type="protein sequence ID" value="GCF92302.1"/>
    <property type="molecule type" value="Genomic_DNA"/>
</dbReference>
<dbReference type="InterPro" id="IPR013830">
    <property type="entry name" value="SGNH_hydro"/>
</dbReference>
<dbReference type="SUPFAM" id="SSF52266">
    <property type="entry name" value="SGNH hydrolase"/>
    <property type="match status" value="1"/>
</dbReference>
<reference evidence="3" key="1">
    <citation type="submission" date="2019-02" db="EMBL/GenBank/DDBJ databases">
        <title>Draft genome sequence of Enterococcus sp. Gos25-1.</title>
        <authorList>
            <person name="Tanaka N."/>
            <person name="Shiwa Y."/>
            <person name="Fujita N."/>
        </authorList>
    </citation>
    <scope>NUCLEOTIDE SEQUENCE [LARGE SCALE GENOMIC DNA]</scope>
    <source>
        <strain evidence="3">Gos25-1</strain>
    </source>
</reference>
<comment type="caution">
    <text evidence="2">The sequence shown here is derived from an EMBL/GenBank/DDBJ whole genome shotgun (WGS) entry which is preliminary data.</text>
</comment>
<dbReference type="PANTHER" id="PTHR43784:SF2">
    <property type="entry name" value="GDSL-LIKE LIPASE_ACYLHYDROLASE, PUTATIVE (AFU_ORTHOLOGUE AFUA_2G00820)-RELATED"/>
    <property type="match status" value="1"/>
</dbReference>
<evidence type="ECO:0000259" key="1">
    <source>
        <dbReference type="Pfam" id="PF13472"/>
    </source>
</evidence>